<evidence type="ECO:0000256" key="1">
    <source>
        <dbReference type="ARBA" id="ARBA00022448"/>
    </source>
</evidence>
<protein>
    <submittedName>
        <fullName evidence="5">Unannotated protein</fullName>
    </submittedName>
</protein>
<dbReference type="PANTHER" id="PTHR31806:SF1">
    <property type="entry name" value="PURINE-CYTOSINE PERMEASE FCY2-RELATED"/>
    <property type="match status" value="1"/>
</dbReference>
<dbReference type="GO" id="GO:0005886">
    <property type="term" value="C:plasma membrane"/>
    <property type="evidence" value="ECO:0007669"/>
    <property type="project" value="TreeGrafter"/>
</dbReference>
<feature type="transmembrane region" description="Helical" evidence="2">
    <location>
        <begin position="94"/>
        <end position="122"/>
    </location>
</feature>
<dbReference type="PANTHER" id="PTHR31806">
    <property type="entry name" value="PURINE-CYTOSINE PERMEASE FCY2-RELATED"/>
    <property type="match status" value="1"/>
</dbReference>
<feature type="transmembrane region" description="Helical" evidence="2">
    <location>
        <begin position="280"/>
        <end position="300"/>
    </location>
</feature>
<gene>
    <name evidence="3" type="ORF">UFOPK3605_01380</name>
    <name evidence="4" type="ORF">UFOPK3897_01507</name>
    <name evidence="5" type="ORF">UFOPK4121_01684</name>
</gene>
<feature type="transmembrane region" description="Helical" evidence="2">
    <location>
        <begin position="61"/>
        <end position="82"/>
    </location>
</feature>
<feature type="transmembrane region" description="Helical" evidence="2">
    <location>
        <begin position="163"/>
        <end position="184"/>
    </location>
</feature>
<dbReference type="GO" id="GO:0022857">
    <property type="term" value="F:transmembrane transporter activity"/>
    <property type="evidence" value="ECO:0007669"/>
    <property type="project" value="InterPro"/>
</dbReference>
<keyword evidence="2" id="KW-0812">Transmembrane</keyword>
<dbReference type="EMBL" id="CAFBPQ010000101">
    <property type="protein sequence ID" value="CAB5033994.1"/>
    <property type="molecule type" value="Genomic_DNA"/>
</dbReference>
<organism evidence="5">
    <name type="scientific">freshwater metagenome</name>
    <dbReference type="NCBI Taxonomy" id="449393"/>
    <lineage>
        <taxon>unclassified sequences</taxon>
        <taxon>metagenomes</taxon>
        <taxon>ecological metagenomes</taxon>
    </lineage>
</organism>
<reference evidence="5" key="1">
    <citation type="submission" date="2020-05" db="EMBL/GenBank/DDBJ databases">
        <authorList>
            <person name="Chiriac C."/>
            <person name="Salcher M."/>
            <person name="Ghai R."/>
            <person name="Kavagutti S V."/>
        </authorList>
    </citation>
    <scope>NUCLEOTIDE SEQUENCE</scope>
</reference>
<feature type="transmembrane region" description="Helical" evidence="2">
    <location>
        <begin position="348"/>
        <end position="369"/>
    </location>
</feature>
<name>A0A6J7RYI6_9ZZZZ</name>
<evidence type="ECO:0000313" key="5">
    <source>
        <dbReference type="EMBL" id="CAB5033994.1"/>
    </source>
</evidence>
<feature type="transmembrane region" description="Helical" evidence="2">
    <location>
        <begin position="33"/>
        <end position="55"/>
    </location>
</feature>
<feature type="transmembrane region" description="Helical" evidence="2">
    <location>
        <begin position="204"/>
        <end position="226"/>
    </location>
</feature>
<dbReference type="AlphaFoldDB" id="A0A6J7RYI6"/>
<feature type="transmembrane region" description="Helical" evidence="2">
    <location>
        <begin position="134"/>
        <end position="156"/>
    </location>
</feature>
<proteinExistence type="predicted"/>
<feature type="transmembrane region" description="Helical" evidence="2">
    <location>
        <begin position="312"/>
        <end position="336"/>
    </location>
</feature>
<feature type="transmembrane region" description="Helical" evidence="2">
    <location>
        <begin position="381"/>
        <end position="407"/>
    </location>
</feature>
<dbReference type="InterPro" id="IPR026030">
    <property type="entry name" value="Pur-cyt_permease_Fcy2/21/22"/>
</dbReference>
<keyword evidence="1" id="KW-0813">Transport</keyword>
<evidence type="ECO:0000313" key="4">
    <source>
        <dbReference type="EMBL" id="CAB4987189.1"/>
    </source>
</evidence>
<evidence type="ECO:0000256" key="2">
    <source>
        <dbReference type="SAM" id="Phobius"/>
    </source>
</evidence>
<sequence>MALTVDTERPAGLAEEIEFIPESERAGSPRTLAGAWSGVLVAPGTLVTGIVAAGGAKGPGFSWAAIGLTIGIMLGAAGVAWISTFGPPWGLGTMTIGSFAFGWANVAPIVALLFSLACYNALTDNFAASALDDAFGIPFVFAVAGVFVLEVGVIAFRERIMRVGGIAVTAGVLVVVAFALYGIFDQGVHPYNGPADNPNLAGQVLTAIALGLSMSITWGVQACDLSRTLPAKTSRRSVLVWVFLGMSIPLIALGLLGAYVSTAQAINDPLGRLYDVIGGGLIADGALIVLCFSFVLANGLNDYSAGLGLQNIGVPVSRVFGSLIFAFFALSLAFVFHLTPLGSLTSDVLLIAGYYTVCWFGVVIVELWLRRSEASPWVKSPVSPGAALAAFIGALLILLPFSATSVGNQIAADSSAFAWVGIVSRELLSGGGLGYEAGAIASALLYGIFRSFTVRRSRRQKVDGRFH</sequence>
<dbReference type="PIRSF" id="PIRSF002744">
    <property type="entry name" value="Pur-cyt_permease"/>
    <property type="match status" value="1"/>
</dbReference>
<feature type="transmembrane region" description="Helical" evidence="2">
    <location>
        <begin position="238"/>
        <end position="260"/>
    </location>
</feature>
<keyword evidence="2" id="KW-1133">Transmembrane helix</keyword>
<feature type="transmembrane region" description="Helical" evidence="2">
    <location>
        <begin position="427"/>
        <end position="449"/>
    </location>
</feature>
<evidence type="ECO:0000313" key="3">
    <source>
        <dbReference type="EMBL" id="CAB4915355.1"/>
    </source>
</evidence>
<dbReference type="Gene3D" id="1.10.4160.10">
    <property type="entry name" value="Hydantoin permease"/>
    <property type="match status" value="1"/>
</dbReference>
<dbReference type="EMBL" id="CAFBMM010000092">
    <property type="protein sequence ID" value="CAB4915355.1"/>
    <property type="molecule type" value="Genomic_DNA"/>
</dbReference>
<keyword evidence="2" id="KW-0472">Membrane</keyword>
<accession>A0A6J7RYI6</accession>
<dbReference type="EMBL" id="CAFBOF010000052">
    <property type="protein sequence ID" value="CAB4987189.1"/>
    <property type="molecule type" value="Genomic_DNA"/>
</dbReference>